<dbReference type="PANTHER" id="PTHR12370:SF3">
    <property type="entry name" value="PHOSPHOLIPASE B-LIKE 2-RELATED"/>
    <property type="match status" value="1"/>
</dbReference>
<dbReference type="InterPro" id="IPR007000">
    <property type="entry name" value="PLipase_B-like"/>
</dbReference>
<dbReference type="Gene3D" id="3.60.60.30">
    <property type="match status" value="1"/>
</dbReference>
<dbReference type="GO" id="GO:0009395">
    <property type="term" value="P:phospholipid catabolic process"/>
    <property type="evidence" value="ECO:0007669"/>
    <property type="project" value="TreeGrafter"/>
</dbReference>
<evidence type="ECO:0008006" key="9">
    <source>
        <dbReference type="Google" id="ProtNLM"/>
    </source>
</evidence>
<dbReference type="GO" id="GO:0005576">
    <property type="term" value="C:extracellular region"/>
    <property type="evidence" value="ECO:0007669"/>
    <property type="project" value="TreeGrafter"/>
</dbReference>
<accession>A0A841JYJ6</accession>
<proteinExistence type="predicted"/>
<dbReference type="RefSeq" id="WP_050060425.1">
    <property type="nucleotide sequence ID" value="NZ_JACHEK010000010.1"/>
</dbReference>
<evidence type="ECO:0000313" key="8">
    <source>
        <dbReference type="Proteomes" id="UP000538666"/>
    </source>
</evidence>
<evidence type="ECO:0000256" key="6">
    <source>
        <dbReference type="SAM" id="SignalP"/>
    </source>
</evidence>
<evidence type="ECO:0000256" key="4">
    <source>
        <dbReference type="ARBA" id="ARBA00023098"/>
    </source>
</evidence>
<name>A0A841JYJ6_9BACT</name>
<keyword evidence="3" id="KW-0442">Lipid degradation</keyword>
<sequence>MSRSSLRVSAILCLGFVAAAVFAQSPATHPDHRLDRSYRFDRGGWIYVHLQGSPADIGYQHGYLLAAEIEDNYKVLKLEAEHSTKRDWAFFRDASRTMLWPHIDSEYQEELKGIAQGVAAKGVNLDLWDIVAMNAQIELTEYYVPWLDKNEHANGTHPANVPDLTGHEPKAPGNCSAFIATGSYTKGGKIVIAHNNWSSYADGSRWVMVFDIQPDHGHRILMDGSPALITSEDDFGINDAGIMIAETTISQFVGWDPKGKPEFARSRKALQYADSIDNYAATMIEANNGGYANDWLIGDRKTGEIAYLELGLKHSPMWRKKDGYFVSSNFARDPGLIKDETESFDIHDLGSSPNARRVRWEQLMRESKGKIDVPMAEQFLADHEDSFLKEKKADQRSLCGHADVAREGIPVFDWPPFYPGGAVQGKATDSDMAEKMSFAGRAGHPCGEDFLAKPFLEAHPEYSWQEPILRDMKAGPWTTFTSNDAK</sequence>
<dbReference type="PANTHER" id="PTHR12370">
    <property type="entry name" value="PHOSPHOLIPASE B-RELATED"/>
    <property type="match status" value="1"/>
</dbReference>
<dbReference type="AlphaFoldDB" id="A0A841JYJ6"/>
<gene>
    <name evidence="7" type="ORF">HNQ77_004512</name>
</gene>
<evidence type="ECO:0000256" key="2">
    <source>
        <dbReference type="ARBA" id="ARBA00022801"/>
    </source>
</evidence>
<organism evidence="7 8">
    <name type="scientific">Silvibacterium bohemicum</name>
    <dbReference type="NCBI Taxonomy" id="1577686"/>
    <lineage>
        <taxon>Bacteria</taxon>
        <taxon>Pseudomonadati</taxon>
        <taxon>Acidobacteriota</taxon>
        <taxon>Terriglobia</taxon>
        <taxon>Terriglobales</taxon>
        <taxon>Acidobacteriaceae</taxon>
        <taxon>Silvibacterium</taxon>
    </lineage>
</organism>
<keyword evidence="8" id="KW-1185">Reference proteome</keyword>
<feature type="chain" id="PRO_5032904471" description="Peptidase C45" evidence="6">
    <location>
        <begin position="24"/>
        <end position="486"/>
    </location>
</feature>
<keyword evidence="5" id="KW-0325">Glycoprotein</keyword>
<dbReference type="OrthoDB" id="8109453at2"/>
<keyword evidence="2" id="KW-0378">Hydrolase</keyword>
<dbReference type="InterPro" id="IPR047794">
    <property type="entry name" value="C45_proenzyme-like"/>
</dbReference>
<comment type="caution">
    <text evidence="7">The sequence shown here is derived from an EMBL/GenBank/DDBJ whole genome shotgun (WGS) entry which is preliminary data.</text>
</comment>
<feature type="signal peptide" evidence="6">
    <location>
        <begin position="1"/>
        <end position="23"/>
    </location>
</feature>
<keyword evidence="1 6" id="KW-0732">Signal</keyword>
<dbReference type="Pfam" id="PF04916">
    <property type="entry name" value="Phospholip_B"/>
    <property type="match status" value="1"/>
</dbReference>
<evidence type="ECO:0000256" key="3">
    <source>
        <dbReference type="ARBA" id="ARBA00022963"/>
    </source>
</evidence>
<keyword evidence="4" id="KW-0443">Lipid metabolism</keyword>
<evidence type="ECO:0000256" key="5">
    <source>
        <dbReference type="ARBA" id="ARBA00023180"/>
    </source>
</evidence>
<reference evidence="7 8" key="1">
    <citation type="submission" date="2020-08" db="EMBL/GenBank/DDBJ databases">
        <title>Genomic Encyclopedia of Type Strains, Phase IV (KMG-IV): sequencing the most valuable type-strain genomes for metagenomic binning, comparative biology and taxonomic classification.</title>
        <authorList>
            <person name="Goeker M."/>
        </authorList>
    </citation>
    <scope>NUCLEOTIDE SEQUENCE [LARGE SCALE GENOMIC DNA]</scope>
    <source>
        <strain evidence="7 8">DSM 103733</strain>
    </source>
</reference>
<evidence type="ECO:0000313" key="7">
    <source>
        <dbReference type="EMBL" id="MBB6146533.1"/>
    </source>
</evidence>
<dbReference type="Proteomes" id="UP000538666">
    <property type="component" value="Unassembled WGS sequence"/>
</dbReference>
<dbReference type="GO" id="GO:0004620">
    <property type="term" value="F:phospholipase activity"/>
    <property type="evidence" value="ECO:0007669"/>
    <property type="project" value="InterPro"/>
</dbReference>
<dbReference type="NCBIfam" id="NF040521">
    <property type="entry name" value="C45_proenzyme"/>
    <property type="match status" value="1"/>
</dbReference>
<evidence type="ECO:0000256" key="1">
    <source>
        <dbReference type="ARBA" id="ARBA00022729"/>
    </source>
</evidence>
<protein>
    <recommendedName>
        <fullName evidence="9">Peptidase C45</fullName>
    </recommendedName>
</protein>
<dbReference type="EMBL" id="JACHEK010000010">
    <property type="protein sequence ID" value="MBB6146533.1"/>
    <property type="molecule type" value="Genomic_DNA"/>
</dbReference>